<dbReference type="InterPro" id="IPR039563">
    <property type="entry name" value="Peptidase_C39_single_dom"/>
</dbReference>
<dbReference type="Pfam" id="PF13529">
    <property type="entry name" value="Peptidase_C39_2"/>
    <property type="match status" value="1"/>
</dbReference>
<evidence type="ECO:0000313" key="4">
    <source>
        <dbReference type="Proteomes" id="UP000077856"/>
    </source>
</evidence>
<feature type="domain" description="Peptidase C39-like" evidence="2">
    <location>
        <begin position="99"/>
        <end position="263"/>
    </location>
</feature>
<protein>
    <recommendedName>
        <fullName evidence="2">Peptidase C39-like domain-containing protein</fullName>
    </recommendedName>
</protein>
<dbReference type="PANTHER" id="PTHR37806">
    <property type="entry name" value="LMO0724 PROTEIN"/>
    <property type="match status" value="1"/>
</dbReference>
<proteinExistence type="predicted"/>
<sequence length="293" mass="33082">MFIFLAGVSLTLFLLISKLGASKLIASTYKKAAFVYSVLFLILFFISSYGYLNEEGFSPFSYLDENHMTLKPVNVTLHSEKHNNLSLKKLEFKKSVLLSAPIISQLPELPRGCEVTSLAMLLQSAGVAVDKMHLAKVVKKDSTRYRKEGDKEYFGNPNSGFVGNMYILTEPGYGVYHGPIRELAEKYLPETIIDITGSDLSTIKYYLNLGSPVWVITNTLYTELPEDKFETWITPTGLIEITYKLHSVLVTGYDQSYIYFNDPLTNTKNKKAKIADFEAAWVQMGRQAITYIQ</sequence>
<evidence type="ECO:0000259" key="2">
    <source>
        <dbReference type="Pfam" id="PF13529"/>
    </source>
</evidence>
<reference evidence="3 4" key="1">
    <citation type="submission" date="2016-04" db="EMBL/GenBank/DDBJ databases">
        <title>Complete genome sequence of Bacillus oceanisediminis strain 2691.</title>
        <authorList>
            <person name="Jeong H."/>
            <person name="Kim H.J."/>
            <person name="Lee D.-W."/>
        </authorList>
    </citation>
    <scope>NUCLEOTIDE SEQUENCE [LARGE SCALE GENOMIC DNA]</scope>
    <source>
        <strain evidence="3 4">2691</strain>
        <plasmid evidence="4">pbo1</plasmid>
    </source>
</reference>
<dbReference type="Proteomes" id="UP000077856">
    <property type="component" value="Plasmid pBO1"/>
</dbReference>
<dbReference type="RefSeq" id="WP_019380897.1">
    <property type="nucleotide sequence ID" value="NZ_CP015507.1"/>
</dbReference>
<dbReference type="AlphaFoldDB" id="A0A161JGB0"/>
<dbReference type="Gene3D" id="3.90.70.10">
    <property type="entry name" value="Cysteine proteinases"/>
    <property type="match status" value="1"/>
</dbReference>
<organism evidence="3 4">
    <name type="scientific">Cytobacillus oceanisediminis 2691</name>
    <dbReference type="NCBI Taxonomy" id="1196031"/>
    <lineage>
        <taxon>Bacteria</taxon>
        <taxon>Bacillati</taxon>
        <taxon>Bacillota</taxon>
        <taxon>Bacilli</taxon>
        <taxon>Bacillales</taxon>
        <taxon>Bacillaceae</taxon>
        <taxon>Cytobacillus</taxon>
    </lineage>
</organism>
<name>A0A161JGB0_9BACI</name>
<keyword evidence="1" id="KW-1133">Transmembrane helix</keyword>
<geneLocation type="plasmid" evidence="4">
    <name>pbo1</name>
</geneLocation>
<gene>
    <name evidence="3" type="ORF">A361_27880</name>
</gene>
<keyword evidence="1" id="KW-0472">Membrane</keyword>
<feature type="transmembrane region" description="Helical" evidence="1">
    <location>
        <begin position="32"/>
        <end position="52"/>
    </location>
</feature>
<dbReference type="EMBL" id="CP015507">
    <property type="protein sequence ID" value="AND42995.1"/>
    <property type="molecule type" value="Genomic_DNA"/>
</dbReference>
<dbReference type="eggNOG" id="COG4990">
    <property type="taxonomic scope" value="Bacteria"/>
</dbReference>
<dbReference type="InterPro" id="IPR039564">
    <property type="entry name" value="Peptidase_C39-like"/>
</dbReference>
<keyword evidence="1" id="KW-0812">Transmembrane</keyword>
<dbReference type="CDD" id="cd02549">
    <property type="entry name" value="Peptidase_C39A"/>
    <property type="match status" value="1"/>
</dbReference>
<evidence type="ECO:0000256" key="1">
    <source>
        <dbReference type="SAM" id="Phobius"/>
    </source>
</evidence>
<accession>A0A161JGB0</accession>
<evidence type="ECO:0000313" key="3">
    <source>
        <dbReference type="EMBL" id="AND42995.1"/>
    </source>
</evidence>
<dbReference type="KEGG" id="bon:A361_27880"/>
<keyword evidence="3" id="KW-0614">Plasmid</keyword>
<dbReference type="PANTHER" id="PTHR37806:SF1">
    <property type="entry name" value="PEPTIDASE C39-LIKE DOMAIN-CONTAINING PROTEIN"/>
    <property type="match status" value="1"/>
</dbReference>